<dbReference type="EMBL" id="LAZR01037439">
    <property type="protein sequence ID" value="KKL22199.1"/>
    <property type="molecule type" value="Genomic_DNA"/>
</dbReference>
<gene>
    <name evidence="3" type="ORF">LCGC14_2437820</name>
</gene>
<organism evidence="3">
    <name type="scientific">marine sediment metagenome</name>
    <dbReference type="NCBI Taxonomy" id="412755"/>
    <lineage>
        <taxon>unclassified sequences</taxon>
        <taxon>metagenomes</taxon>
        <taxon>ecological metagenomes</taxon>
    </lineage>
</organism>
<evidence type="ECO:0000256" key="1">
    <source>
        <dbReference type="SAM" id="Phobius"/>
    </source>
</evidence>
<dbReference type="SUPFAM" id="SSF103473">
    <property type="entry name" value="MFS general substrate transporter"/>
    <property type="match status" value="1"/>
</dbReference>
<dbReference type="PANTHER" id="PTHR11328">
    <property type="entry name" value="MAJOR FACILITATOR SUPERFAMILY DOMAIN-CONTAINING PROTEIN"/>
    <property type="match status" value="1"/>
</dbReference>
<feature type="transmembrane region" description="Helical" evidence="1">
    <location>
        <begin position="20"/>
        <end position="50"/>
    </location>
</feature>
<keyword evidence="1" id="KW-1133">Transmembrane helix</keyword>
<feature type="domain" description="Major facilitator superfamily (MFS) profile" evidence="2">
    <location>
        <begin position="228"/>
        <end position="456"/>
    </location>
</feature>
<feature type="transmembrane region" description="Helical" evidence="1">
    <location>
        <begin position="143"/>
        <end position="163"/>
    </location>
</feature>
<reference evidence="3" key="1">
    <citation type="journal article" date="2015" name="Nature">
        <title>Complex archaea that bridge the gap between prokaryotes and eukaryotes.</title>
        <authorList>
            <person name="Spang A."/>
            <person name="Saw J.H."/>
            <person name="Jorgensen S.L."/>
            <person name="Zaremba-Niedzwiedzka K."/>
            <person name="Martijn J."/>
            <person name="Lind A.E."/>
            <person name="van Eijk R."/>
            <person name="Schleper C."/>
            <person name="Guy L."/>
            <person name="Ettema T.J."/>
        </authorList>
    </citation>
    <scope>NUCLEOTIDE SEQUENCE</scope>
</reference>
<dbReference type="InterPro" id="IPR020846">
    <property type="entry name" value="MFS_dom"/>
</dbReference>
<feature type="non-terminal residue" evidence="3">
    <location>
        <position position="1"/>
    </location>
</feature>
<dbReference type="PROSITE" id="PS50850">
    <property type="entry name" value="MFS"/>
    <property type="match status" value="1"/>
</dbReference>
<dbReference type="Pfam" id="PF13347">
    <property type="entry name" value="MFS_2"/>
    <property type="match status" value="1"/>
</dbReference>
<dbReference type="Gene3D" id="1.20.1250.20">
    <property type="entry name" value="MFS general substrate transporter like domains"/>
    <property type="match status" value="2"/>
</dbReference>
<feature type="transmembrane region" description="Helical" evidence="1">
    <location>
        <begin position="102"/>
        <end position="123"/>
    </location>
</feature>
<sequence length="456" mass="51777">LKVAFALGEVGDNMALNTFSFLVFTFYFVVVGIPTPMMILGFILWALWNAINDPLIGYLSDRTKSKWGRRIPWMIGATIPLGVLMVLLFFPMTTYNQSQSVFTYFIIILILFDISYTSFNLNYNAIFSEMFVDMKERSKTGRIRIIFALLATMVALVLPTFVIEDITNQDPITYPNTMAQYQIIGIVAAIIIITFYLIMLKWGVKDPKYISKDAETSFSFIKTMKSTFKHKSFLIFLIPALGTWLVINILPTLAPLFFTFAVGIKDTELIGILLLVMFLVSAASTPLWERIRVKKGARMSGLIGIAVWTVSLVFFAFSVNFEMALIFMIFLGLGLGGGLYFYDQCIAEIIDEDEITYGVRRSGIYYAVLNFFIRLSMILNFIIIGLVFTSTDWMTYTPNPGVDVILGLRILMGIYPAIVLVFSLIAMYFYPIKGERLRNNRKKLNELHDKKKGSIA</sequence>
<name>A0A0F9BJZ4_9ZZZZ</name>
<dbReference type="InterPro" id="IPR039672">
    <property type="entry name" value="MFS_2"/>
</dbReference>
<proteinExistence type="predicted"/>
<feature type="transmembrane region" description="Helical" evidence="1">
    <location>
        <begin position="269"/>
        <end position="288"/>
    </location>
</feature>
<accession>A0A0F9BJZ4</accession>
<feature type="transmembrane region" description="Helical" evidence="1">
    <location>
        <begin position="323"/>
        <end position="342"/>
    </location>
</feature>
<keyword evidence="1" id="KW-0812">Transmembrane</keyword>
<feature type="transmembrane region" description="Helical" evidence="1">
    <location>
        <begin position="183"/>
        <end position="204"/>
    </location>
</feature>
<dbReference type="GO" id="GO:0008643">
    <property type="term" value="P:carbohydrate transport"/>
    <property type="evidence" value="ECO:0007669"/>
    <property type="project" value="InterPro"/>
</dbReference>
<feature type="transmembrane region" description="Helical" evidence="1">
    <location>
        <begin position="71"/>
        <end position="90"/>
    </location>
</feature>
<dbReference type="AlphaFoldDB" id="A0A0F9BJZ4"/>
<dbReference type="PANTHER" id="PTHR11328:SF24">
    <property type="entry name" value="MAJOR FACILITATOR SUPERFAMILY (MFS) PROFILE DOMAIN-CONTAINING PROTEIN"/>
    <property type="match status" value="1"/>
</dbReference>
<feature type="transmembrane region" description="Helical" evidence="1">
    <location>
        <begin position="233"/>
        <end position="257"/>
    </location>
</feature>
<feature type="transmembrane region" description="Helical" evidence="1">
    <location>
        <begin position="363"/>
        <end position="388"/>
    </location>
</feature>
<dbReference type="GO" id="GO:0015293">
    <property type="term" value="F:symporter activity"/>
    <property type="evidence" value="ECO:0007669"/>
    <property type="project" value="InterPro"/>
</dbReference>
<evidence type="ECO:0000313" key="3">
    <source>
        <dbReference type="EMBL" id="KKL22199.1"/>
    </source>
</evidence>
<comment type="caution">
    <text evidence="3">The sequence shown here is derived from an EMBL/GenBank/DDBJ whole genome shotgun (WGS) entry which is preliminary data.</text>
</comment>
<protein>
    <recommendedName>
        <fullName evidence="2">Major facilitator superfamily (MFS) profile domain-containing protein</fullName>
    </recommendedName>
</protein>
<feature type="transmembrane region" description="Helical" evidence="1">
    <location>
        <begin position="408"/>
        <end position="432"/>
    </location>
</feature>
<keyword evidence="1" id="KW-0472">Membrane</keyword>
<evidence type="ECO:0000259" key="2">
    <source>
        <dbReference type="PROSITE" id="PS50850"/>
    </source>
</evidence>
<feature type="transmembrane region" description="Helical" evidence="1">
    <location>
        <begin position="300"/>
        <end position="317"/>
    </location>
</feature>
<dbReference type="InterPro" id="IPR036259">
    <property type="entry name" value="MFS_trans_sf"/>
</dbReference>
<dbReference type="GO" id="GO:0005886">
    <property type="term" value="C:plasma membrane"/>
    <property type="evidence" value="ECO:0007669"/>
    <property type="project" value="TreeGrafter"/>
</dbReference>